<dbReference type="RefSeq" id="WP_213165383.1">
    <property type="nucleotide sequence ID" value="NZ_CP058559.1"/>
</dbReference>
<feature type="transmembrane region" description="Helical" evidence="1">
    <location>
        <begin position="288"/>
        <end position="307"/>
    </location>
</feature>
<feature type="transmembrane region" description="Helical" evidence="1">
    <location>
        <begin position="144"/>
        <end position="164"/>
    </location>
</feature>
<reference evidence="2 3" key="1">
    <citation type="submission" date="2020-07" db="EMBL/GenBank/DDBJ databases">
        <title>Alkalicella. sp. LB2 genome.</title>
        <authorList>
            <person name="Postec A."/>
            <person name="Quemeneur M."/>
        </authorList>
    </citation>
    <scope>NUCLEOTIDE SEQUENCE [LARGE SCALE GENOMIC DNA]</scope>
    <source>
        <strain evidence="2 3">LB2</strain>
    </source>
</reference>
<keyword evidence="1" id="KW-0472">Membrane</keyword>
<feature type="transmembrane region" description="Helical" evidence="1">
    <location>
        <begin position="208"/>
        <end position="233"/>
    </location>
</feature>
<evidence type="ECO:0008006" key="4">
    <source>
        <dbReference type="Google" id="ProtNLM"/>
    </source>
</evidence>
<feature type="transmembrane region" description="Helical" evidence="1">
    <location>
        <begin position="313"/>
        <end position="334"/>
    </location>
</feature>
<accession>A0A7G9W8K7</accession>
<name>A0A7G9W8K7_ALKCA</name>
<sequence>MFKSDTLKITFTYVGALVGAGFATGQEIIQFFTMFESKGLLGVLFSTLCIVVFGIMYLYVTFNEEVDTYYDLLLIIAGQKVAKIFDIIISLFLFGGFTIMIAAGNGLLYENIGTNNYINYSLIALILYLSFSSGIKGILKLNTVLIPLLVIVIVIICLNSMIISEKAFTGGIMPKNYLVSGLTYASYNLIIGMVVLSSIKKEIYNKSTIIFGPLYAGLLLGAMLILITIATRGLESYSEIPILDLARPLGQKFYYLLVPSIGIAILTSAIASGHGLVVRLQQLTNLKYNTLVAIIIIIAIPMSSIGFTQLIKFVYPFFGFINFLIMFLTGVYFIKKNVISFNVR</sequence>
<keyword evidence="1" id="KW-1133">Transmembrane helix</keyword>
<feature type="transmembrane region" description="Helical" evidence="1">
    <location>
        <begin position="41"/>
        <end position="60"/>
    </location>
</feature>
<dbReference type="AlphaFoldDB" id="A0A7G9W8K7"/>
<evidence type="ECO:0000313" key="3">
    <source>
        <dbReference type="Proteomes" id="UP000516160"/>
    </source>
</evidence>
<organism evidence="2 3">
    <name type="scientific">Alkalicella caledoniensis</name>
    <dbReference type="NCBI Taxonomy" id="2731377"/>
    <lineage>
        <taxon>Bacteria</taxon>
        <taxon>Bacillati</taxon>
        <taxon>Bacillota</taxon>
        <taxon>Clostridia</taxon>
        <taxon>Eubacteriales</taxon>
        <taxon>Proteinivoracaceae</taxon>
        <taxon>Alkalicella</taxon>
    </lineage>
</organism>
<keyword evidence="1" id="KW-0812">Transmembrane</keyword>
<evidence type="ECO:0000313" key="2">
    <source>
        <dbReference type="EMBL" id="QNO15019.1"/>
    </source>
</evidence>
<dbReference type="PANTHER" id="PTHR37814">
    <property type="entry name" value="CONSERVED MEMBRANE PROTEIN"/>
    <property type="match status" value="1"/>
</dbReference>
<dbReference type="EMBL" id="CP058559">
    <property type="protein sequence ID" value="QNO15019.1"/>
    <property type="molecule type" value="Genomic_DNA"/>
</dbReference>
<dbReference type="PANTHER" id="PTHR37814:SF1">
    <property type="entry name" value="MEMBRANE PROTEIN"/>
    <property type="match status" value="1"/>
</dbReference>
<dbReference type="Proteomes" id="UP000516160">
    <property type="component" value="Chromosome"/>
</dbReference>
<evidence type="ECO:0000256" key="1">
    <source>
        <dbReference type="SAM" id="Phobius"/>
    </source>
</evidence>
<feature type="transmembrane region" description="Helical" evidence="1">
    <location>
        <begin position="253"/>
        <end position="276"/>
    </location>
</feature>
<protein>
    <recommendedName>
        <fullName evidence="4">Membrane protein YkvI</fullName>
    </recommendedName>
</protein>
<feature type="transmembrane region" description="Helical" evidence="1">
    <location>
        <begin position="176"/>
        <end position="196"/>
    </location>
</feature>
<dbReference type="InterPro" id="IPR038728">
    <property type="entry name" value="YkvI-like"/>
</dbReference>
<feature type="transmembrane region" description="Helical" evidence="1">
    <location>
        <begin position="81"/>
        <end position="105"/>
    </location>
</feature>
<dbReference type="KEGG" id="acae:HYG86_09685"/>
<feature type="transmembrane region" description="Helical" evidence="1">
    <location>
        <begin position="117"/>
        <end position="135"/>
    </location>
</feature>
<gene>
    <name evidence="2" type="ORF">HYG86_09685</name>
</gene>
<keyword evidence="3" id="KW-1185">Reference proteome</keyword>
<proteinExistence type="predicted"/>